<dbReference type="CDD" id="cd00063">
    <property type="entry name" value="FN3"/>
    <property type="match status" value="1"/>
</dbReference>
<evidence type="ECO:0000313" key="4">
    <source>
        <dbReference type="EnsemblMetazoa" id="XP_019855569.1"/>
    </source>
</evidence>
<sequence length="238" mass="25022">MVSNNRVTDSKANEDYVPAFSDSRSLTIGVAEAPTGLAVMLTGSTTVQVSWSHAGTTSHRYEVFQVHNNRTQSVFNTSMDTVANIKGLTQGESYTFFVIAISLNTSSGILLPSEHSVPVSISIPSNKPSTTSTSSTLMRSSMTLTPSLVSTRLSSSSQVVSTMSPSISQFPSNSPQPSVVRPTPGNVDDPDISSVGLTAGALVISLLSLTLLVLIVVHISGIVAIRKTKPKEVRGTGI</sequence>
<dbReference type="Pfam" id="PF00041">
    <property type="entry name" value="fn3"/>
    <property type="match status" value="1"/>
</dbReference>
<reference evidence="4" key="2">
    <citation type="submission" date="2024-06" db="UniProtKB">
        <authorList>
            <consortium name="EnsemblMetazoa"/>
        </authorList>
    </citation>
    <scope>IDENTIFICATION</scope>
</reference>
<dbReference type="InterPro" id="IPR036116">
    <property type="entry name" value="FN3_sf"/>
</dbReference>
<evidence type="ECO:0000259" key="3">
    <source>
        <dbReference type="PROSITE" id="PS50853"/>
    </source>
</evidence>
<organism evidence="4 5">
    <name type="scientific">Amphimedon queenslandica</name>
    <name type="common">Sponge</name>
    <dbReference type="NCBI Taxonomy" id="400682"/>
    <lineage>
        <taxon>Eukaryota</taxon>
        <taxon>Metazoa</taxon>
        <taxon>Porifera</taxon>
        <taxon>Demospongiae</taxon>
        <taxon>Heteroscleromorpha</taxon>
        <taxon>Haplosclerida</taxon>
        <taxon>Niphatidae</taxon>
        <taxon>Amphimedon</taxon>
    </lineage>
</organism>
<feature type="domain" description="Fibronectin type-III" evidence="3">
    <location>
        <begin position="33"/>
        <end position="126"/>
    </location>
</feature>
<dbReference type="InterPro" id="IPR003961">
    <property type="entry name" value="FN3_dom"/>
</dbReference>
<keyword evidence="2" id="KW-0472">Membrane</keyword>
<protein>
    <recommendedName>
        <fullName evidence="3">Fibronectin type-III domain-containing protein</fullName>
    </recommendedName>
</protein>
<dbReference type="InterPro" id="IPR013783">
    <property type="entry name" value="Ig-like_fold"/>
</dbReference>
<keyword evidence="5" id="KW-1185">Reference proteome</keyword>
<feature type="transmembrane region" description="Helical" evidence="2">
    <location>
        <begin position="199"/>
        <end position="225"/>
    </location>
</feature>
<dbReference type="SMART" id="SM00060">
    <property type="entry name" value="FN3"/>
    <property type="match status" value="1"/>
</dbReference>
<keyword evidence="2" id="KW-0812">Transmembrane</keyword>
<dbReference type="PROSITE" id="PS50853">
    <property type="entry name" value="FN3"/>
    <property type="match status" value="1"/>
</dbReference>
<dbReference type="SUPFAM" id="SSF49265">
    <property type="entry name" value="Fibronectin type III"/>
    <property type="match status" value="1"/>
</dbReference>
<evidence type="ECO:0000256" key="1">
    <source>
        <dbReference type="SAM" id="MobiDB-lite"/>
    </source>
</evidence>
<feature type="region of interest" description="Disordered" evidence="1">
    <location>
        <begin position="164"/>
        <end position="185"/>
    </location>
</feature>
<dbReference type="AlphaFoldDB" id="A0AAN0JF29"/>
<name>A0AAN0JF29_AMPQE</name>
<dbReference type="KEGG" id="aqu:109584317"/>
<evidence type="ECO:0000313" key="5">
    <source>
        <dbReference type="Proteomes" id="UP000007879"/>
    </source>
</evidence>
<dbReference type="EnsemblMetazoa" id="XM_020000010.1">
    <property type="protein sequence ID" value="XP_019855569.1"/>
    <property type="gene ID" value="LOC109584317"/>
</dbReference>
<dbReference type="RefSeq" id="XP_019855569.1">
    <property type="nucleotide sequence ID" value="XM_020000010.1"/>
</dbReference>
<proteinExistence type="predicted"/>
<reference evidence="5" key="1">
    <citation type="journal article" date="2010" name="Nature">
        <title>The Amphimedon queenslandica genome and the evolution of animal complexity.</title>
        <authorList>
            <person name="Srivastava M."/>
            <person name="Simakov O."/>
            <person name="Chapman J."/>
            <person name="Fahey B."/>
            <person name="Gauthier M.E."/>
            <person name="Mitros T."/>
            <person name="Richards G.S."/>
            <person name="Conaco C."/>
            <person name="Dacre M."/>
            <person name="Hellsten U."/>
            <person name="Larroux C."/>
            <person name="Putnam N.H."/>
            <person name="Stanke M."/>
            <person name="Adamska M."/>
            <person name="Darling A."/>
            <person name="Degnan S.M."/>
            <person name="Oakley T.H."/>
            <person name="Plachetzki D.C."/>
            <person name="Zhai Y."/>
            <person name="Adamski M."/>
            <person name="Calcino A."/>
            <person name="Cummins S.F."/>
            <person name="Goodstein D.M."/>
            <person name="Harris C."/>
            <person name="Jackson D.J."/>
            <person name="Leys S.P."/>
            <person name="Shu S."/>
            <person name="Woodcroft B.J."/>
            <person name="Vervoort M."/>
            <person name="Kosik K.S."/>
            <person name="Manning G."/>
            <person name="Degnan B.M."/>
            <person name="Rokhsar D.S."/>
        </authorList>
    </citation>
    <scope>NUCLEOTIDE SEQUENCE [LARGE SCALE GENOMIC DNA]</scope>
</reference>
<accession>A0AAN0JF29</accession>
<dbReference type="Gene3D" id="2.60.40.10">
    <property type="entry name" value="Immunoglobulins"/>
    <property type="match status" value="1"/>
</dbReference>
<keyword evidence="2" id="KW-1133">Transmembrane helix</keyword>
<dbReference type="GeneID" id="109584317"/>
<evidence type="ECO:0000256" key="2">
    <source>
        <dbReference type="SAM" id="Phobius"/>
    </source>
</evidence>
<dbReference type="Proteomes" id="UP000007879">
    <property type="component" value="Unassembled WGS sequence"/>
</dbReference>